<dbReference type="Proteomes" id="UP000095284">
    <property type="component" value="Unplaced"/>
</dbReference>
<protein>
    <submittedName>
        <fullName evidence="1">(pine wood nematode) hypothetical protein</fullName>
    </submittedName>
</protein>
<evidence type="ECO:0000313" key="3">
    <source>
        <dbReference type="Proteomes" id="UP000659654"/>
    </source>
</evidence>
<dbReference type="WBParaSite" id="BXY_1218500.1">
    <property type="protein sequence ID" value="BXY_1218500.1"/>
    <property type="gene ID" value="BXY_1218500"/>
</dbReference>
<dbReference type="SMR" id="A0A1I7SGM0"/>
<dbReference type="Gene3D" id="3.40.630.30">
    <property type="match status" value="1"/>
</dbReference>
<gene>
    <name evidence="1" type="ORF">BXYJ_LOCUS5912</name>
</gene>
<accession>A0A1I7SGM0</accession>
<dbReference type="Proteomes" id="UP000582659">
    <property type="component" value="Unassembled WGS sequence"/>
</dbReference>
<dbReference type="AlphaFoldDB" id="A0A1I7SGM0"/>
<evidence type="ECO:0000313" key="4">
    <source>
        <dbReference type="WBParaSite" id="BXY_1218500.1"/>
    </source>
</evidence>
<reference evidence="4" key="1">
    <citation type="submission" date="2016-11" db="UniProtKB">
        <authorList>
            <consortium name="WormBaseParasite"/>
        </authorList>
    </citation>
    <scope>IDENTIFICATION</scope>
</reference>
<dbReference type="EMBL" id="CAJFCV020000003">
    <property type="protein sequence ID" value="CAG9105528.1"/>
    <property type="molecule type" value="Genomic_DNA"/>
</dbReference>
<dbReference type="EMBL" id="CAJFDI010000003">
    <property type="protein sequence ID" value="CAD5219905.1"/>
    <property type="molecule type" value="Genomic_DNA"/>
</dbReference>
<dbReference type="Proteomes" id="UP000659654">
    <property type="component" value="Unassembled WGS sequence"/>
</dbReference>
<reference evidence="1" key="2">
    <citation type="submission" date="2020-09" db="EMBL/GenBank/DDBJ databases">
        <authorList>
            <person name="Kikuchi T."/>
        </authorList>
    </citation>
    <scope>NUCLEOTIDE SEQUENCE</scope>
    <source>
        <strain evidence="1">Ka4C1</strain>
    </source>
</reference>
<evidence type="ECO:0000313" key="1">
    <source>
        <dbReference type="EMBL" id="CAD5219905.1"/>
    </source>
</evidence>
<dbReference type="OrthoDB" id="41532at2759"/>
<proteinExistence type="predicted"/>
<organism evidence="2 4">
    <name type="scientific">Bursaphelenchus xylophilus</name>
    <name type="common">Pinewood nematode worm</name>
    <name type="synonym">Aphelenchoides xylophilus</name>
    <dbReference type="NCBI Taxonomy" id="6326"/>
    <lineage>
        <taxon>Eukaryota</taxon>
        <taxon>Metazoa</taxon>
        <taxon>Ecdysozoa</taxon>
        <taxon>Nematoda</taxon>
        <taxon>Chromadorea</taxon>
        <taxon>Rhabditida</taxon>
        <taxon>Tylenchina</taxon>
        <taxon>Tylenchomorpha</taxon>
        <taxon>Aphelenchoidea</taxon>
        <taxon>Aphelenchoididae</taxon>
        <taxon>Bursaphelenchus</taxon>
    </lineage>
</organism>
<evidence type="ECO:0000313" key="2">
    <source>
        <dbReference type="Proteomes" id="UP000095284"/>
    </source>
</evidence>
<keyword evidence="3" id="KW-1185">Reference proteome</keyword>
<name>A0A1I7SGM0_BURXY</name>
<sequence length="288" mass="31753">MLRLNPPALSKMHRFLSTSSPFFKAGRRVLVPEYPLKTKPGKSVSIELAEYSDLPLITEYSEKSFSAEEPLSVALGVDPKVMNDQLTNKVSSFCLDFPFSTLAFDGDKLVAYIMVSLDIIDGNHPRLPKEIPEDFGPLFEKYANKFGITDPKTADITGTVWYACDMVANFLPEGEKHIVAHGEMGSVMKEYTGNNLVAALIVEGAKHIASTGLCDYYYGTATAAATAHLNPQLGLREVWSLKVKDISVGGRRVYKQDVLHEGADRITINLGKIQDVANTDYLNKKGIF</sequence>